<dbReference type="GO" id="GO:0051087">
    <property type="term" value="F:protein-folding chaperone binding"/>
    <property type="evidence" value="ECO:0007669"/>
    <property type="project" value="InterPro"/>
</dbReference>
<feature type="compositionally biased region" description="Polar residues" evidence="1">
    <location>
        <begin position="180"/>
        <end position="206"/>
    </location>
</feature>
<protein>
    <recommendedName>
        <fullName evidence="2">BAG domain-containing protein</fullName>
    </recommendedName>
</protein>
<dbReference type="OrthoDB" id="417450at2759"/>
<feature type="region of interest" description="Disordered" evidence="1">
    <location>
        <begin position="145"/>
        <end position="206"/>
    </location>
</feature>
<accession>A0A2C5Y483</accession>
<dbReference type="Proteomes" id="UP000226192">
    <property type="component" value="Unassembled WGS sequence"/>
</dbReference>
<proteinExistence type="predicted"/>
<dbReference type="InterPro" id="IPR029071">
    <property type="entry name" value="Ubiquitin-like_domsf"/>
</dbReference>
<gene>
    <name evidence="3" type="ORF">CDD81_4789</name>
</gene>
<dbReference type="PROSITE" id="PS51035">
    <property type="entry name" value="BAG"/>
    <property type="match status" value="1"/>
</dbReference>
<name>A0A2C5Y483_9HYPO</name>
<dbReference type="SMART" id="SM00264">
    <property type="entry name" value="BAG"/>
    <property type="match status" value="1"/>
</dbReference>
<evidence type="ECO:0000259" key="2">
    <source>
        <dbReference type="PROSITE" id="PS51035"/>
    </source>
</evidence>
<organism evidence="3 4">
    <name type="scientific">Ophiocordyceps australis</name>
    <dbReference type="NCBI Taxonomy" id="1399860"/>
    <lineage>
        <taxon>Eukaryota</taxon>
        <taxon>Fungi</taxon>
        <taxon>Dikarya</taxon>
        <taxon>Ascomycota</taxon>
        <taxon>Pezizomycotina</taxon>
        <taxon>Sordariomycetes</taxon>
        <taxon>Hypocreomycetidae</taxon>
        <taxon>Hypocreales</taxon>
        <taxon>Ophiocordycipitaceae</taxon>
        <taxon>Ophiocordyceps</taxon>
    </lineage>
</organism>
<dbReference type="SUPFAM" id="SSF63491">
    <property type="entry name" value="BAG domain"/>
    <property type="match status" value="1"/>
</dbReference>
<dbReference type="STRING" id="1399860.A0A2C5Y483"/>
<keyword evidence="4" id="KW-1185">Reference proteome</keyword>
<feature type="compositionally biased region" description="Basic and acidic residues" evidence="1">
    <location>
        <begin position="150"/>
        <end position="159"/>
    </location>
</feature>
<feature type="compositionally biased region" description="Basic residues" evidence="1">
    <location>
        <begin position="160"/>
        <end position="171"/>
    </location>
</feature>
<dbReference type="InterPro" id="IPR003103">
    <property type="entry name" value="BAG_domain"/>
</dbReference>
<dbReference type="Pfam" id="PF02179">
    <property type="entry name" value="BAG"/>
    <property type="match status" value="1"/>
</dbReference>
<evidence type="ECO:0000313" key="3">
    <source>
        <dbReference type="EMBL" id="PHH64305.1"/>
    </source>
</evidence>
<dbReference type="Gene3D" id="1.20.58.120">
    <property type="entry name" value="BAG domain"/>
    <property type="match status" value="1"/>
</dbReference>
<feature type="domain" description="BAG" evidence="2">
    <location>
        <begin position="227"/>
        <end position="292"/>
    </location>
</feature>
<dbReference type="EMBL" id="NJET01000033">
    <property type="protein sequence ID" value="PHH64305.1"/>
    <property type="molecule type" value="Genomic_DNA"/>
</dbReference>
<evidence type="ECO:0000313" key="4">
    <source>
        <dbReference type="Proteomes" id="UP000226192"/>
    </source>
</evidence>
<evidence type="ECO:0000256" key="1">
    <source>
        <dbReference type="SAM" id="MobiDB-lite"/>
    </source>
</evidence>
<sequence length="294" mass="32940">MSRRYGWPFSSTNVPPVTDDDFSYITSQEIDDPSSIPIHDRHNARAQASALPTQEKDFLLIKARGVTYPATFPAQSIDNGQVKVADVQHRFGLMTDLSNQVARRVKFIYKGKTLKDLNAPVYDYGVRNESELMAIVPSVSSDSSASEEMVIVRDRPKSETKKKRSKKRQAGRRAAGADGDSTTSSTIESNTAAEPHTSASSGAGSSQLKRIDELSNEFTTKWLPLCDQYILSPPMEPKAREDEHRKLSETLMQNVLLKLDEVQTDGIDEVRRRRKDLVRRIQDVLRDLDVAKST</sequence>
<comment type="caution">
    <text evidence="3">The sequence shown here is derived from an EMBL/GenBank/DDBJ whole genome shotgun (WGS) entry which is preliminary data.</text>
</comment>
<dbReference type="SUPFAM" id="SSF54236">
    <property type="entry name" value="Ubiquitin-like"/>
    <property type="match status" value="1"/>
</dbReference>
<dbReference type="InterPro" id="IPR036533">
    <property type="entry name" value="BAG_dom_sf"/>
</dbReference>
<reference evidence="3 4" key="1">
    <citation type="submission" date="2017-06" db="EMBL/GenBank/DDBJ databases">
        <title>Ant-infecting Ophiocordyceps genomes reveal a high diversity of potential behavioral manipulation genes and a possible major role for enterotoxins.</title>
        <authorList>
            <person name="De Bekker C."/>
            <person name="Evans H.C."/>
            <person name="Brachmann A."/>
            <person name="Hughes D.P."/>
        </authorList>
    </citation>
    <scope>NUCLEOTIDE SEQUENCE [LARGE SCALE GENOMIC DNA]</scope>
    <source>
        <strain evidence="3 4">Map64</strain>
    </source>
</reference>
<dbReference type="AlphaFoldDB" id="A0A2C5Y483"/>